<feature type="region of interest" description="Disordered" evidence="1">
    <location>
        <begin position="76"/>
        <end position="98"/>
    </location>
</feature>
<dbReference type="RefSeq" id="WP_171837905.1">
    <property type="nucleotide sequence ID" value="NZ_CP053708.1"/>
</dbReference>
<evidence type="ECO:0000256" key="1">
    <source>
        <dbReference type="SAM" id="MobiDB-lite"/>
    </source>
</evidence>
<dbReference type="InterPro" id="IPR041657">
    <property type="entry name" value="HTH_17"/>
</dbReference>
<protein>
    <submittedName>
        <fullName evidence="3">Helix-turn-helix domain-containing protein</fullName>
    </submittedName>
</protein>
<keyword evidence="4" id="KW-1185">Reference proteome</keyword>
<organism evidence="3 4">
    <name type="scientific">Lichenicola cladoniae</name>
    <dbReference type="NCBI Taxonomy" id="1484109"/>
    <lineage>
        <taxon>Bacteria</taxon>
        <taxon>Pseudomonadati</taxon>
        <taxon>Pseudomonadota</taxon>
        <taxon>Alphaproteobacteria</taxon>
        <taxon>Acetobacterales</taxon>
        <taxon>Acetobacteraceae</taxon>
        <taxon>Lichenicola</taxon>
    </lineage>
</organism>
<dbReference type="NCBIfam" id="TIGR01764">
    <property type="entry name" value="excise"/>
    <property type="match status" value="1"/>
</dbReference>
<dbReference type="EMBL" id="CP053708">
    <property type="protein sequence ID" value="QKE91907.1"/>
    <property type="molecule type" value="Genomic_DNA"/>
</dbReference>
<sequence>MTGPYAYSVSQLAKAWGVSDRTVYTLVASGQIGHLRIGKTIRVRQADRDAYEAAAWNAPAVPPPAPPAVTHAFSVSAPTGRVSPNSAFRKGQKSARAR</sequence>
<accession>A0A6M8HUS6</accession>
<dbReference type="GO" id="GO:0003677">
    <property type="term" value="F:DNA binding"/>
    <property type="evidence" value="ECO:0007669"/>
    <property type="project" value="InterPro"/>
</dbReference>
<dbReference type="Pfam" id="PF12728">
    <property type="entry name" value="HTH_17"/>
    <property type="match status" value="1"/>
</dbReference>
<dbReference type="Proteomes" id="UP000500767">
    <property type="component" value="Chromosome"/>
</dbReference>
<evidence type="ECO:0000259" key="2">
    <source>
        <dbReference type="Pfam" id="PF12728"/>
    </source>
</evidence>
<feature type="domain" description="Helix-turn-helix" evidence="2">
    <location>
        <begin position="7"/>
        <end position="47"/>
    </location>
</feature>
<gene>
    <name evidence="3" type="ORF">HN018_19385</name>
</gene>
<name>A0A6M8HUS6_9PROT</name>
<proteinExistence type="predicted"/>
<dbReference type="AlphaFoldDB" id="A0A6M8HUS6"/>
<dbReference type="InterPro" id="IPR010093">
    <property type="entry name" value="SinI_DNA-bd"/>
</dbReference>
<reference evidence="3 4" key="1">
    <citation type="journal article" date="2014" name="World J. Microbiol. Biotechnol.">
        <title>Biodiversity and physiological characteristics of Antarctic and Arctic lichens-associated bacteria.</title>
        <authorList>
            <person name="Lee Y.M."/>
            <person name="Kim E.H."/>
            <person name="Lee H.K."/>
            <person name="Hong S.G."/>
        </authorList>
    </citation>
    <scope>NUCLEOTIDE SEQUENCE [LARGE SCALE GENOMIC DNA]</scope>
    <source>
        <strain evidence="3 4">PAMC 26569</strain>
    </source>
</reference>
<evidence type="ECO:0000313" key="4">
    <source>
        <dbReference type="Proteomes" id="UP000500767"/>
    </source>
</evidence>
<evidence type="ECO:0000313" key="3">
    <source>
        <dbReference type="EMBL" id="QKE91907.1"/>
    </source>
</evidence>
<dbReference type="KEGG" id="lck:HN018_19385"/>